<dbReference type="AlphaFoldDB" id="A0A174B6U7"/>
<dbReference type="InterPro" id="IPR050351">
    <property type="entry name" value="BphY/WalK/GraS-like"/>
</dbReference>
<organism evidence="13 15">
    <name type="scientific">[Ruminococcus] torques</name>
    <dbReference type="NCBI Taxonomy" id="33039"/>
    <lineage>
        <taxon>Bacteria</taxon>
        <taxon>Bacillati</taxon>
        <taxon>Bacillota</taxon>
        <taxon>Clostridia</taxon>
        <taxon>Lachnospirales</taxon>
        <taxon>Lachnospiraceae</taxon>
        <taxon>Mediterraneibacter</taxon>
    </lineage>
</organism>
<evidence type="ECO:0000256" key="10">
    <source>
        <dbReference type="ARBA" id="ARBA00023136"/>
    </source>
</evidence>
<comment type="subcellular location">
    <subcellularLocation>
        <location evidence="2">Cell membrane</location>
        <topology evidence="2">Multi-pass membrane protein</topology>
    </subcellularLocation>
</comment>
<dbReference type="EC" id="2.7.13.3" evidence="3"/>
<dbReference type="GO" id="GO:0000155">
    <property type="term" value="F:phosphorelay sensor kinase activity"/>
    <property type="evidence" value="ECO:0007669"/>
    <property type="project" value="TreeGrafter"/>
</dbReference>
<evidence type="ECO:0000313" key="15">
    <source>
        <dbReference type="Proteomes" id="UP000095787"/>
    </source>
</evidence>
<evidence type="ECO:0000313" key="13">
    <source>
        <dbReference type="EMBL" id="CUN95355.1"/>
    </source>
</evidence>
<feature type="transmembrane region" description="Helical" evidence="11">
    <location>
        <begin position="38"/>
        <end position="59"/>
    </location>
</feature>
<keyword evidence="7 13" id="KW-0418">Kinase</keyword>
<dbReference type="InterPro" id="IPR003594">
    <property type="entry name" value="HATPase_dom"/>
</dbReference>
<dbReference type="RefSeq" id="WP_004848019.1">
    <property type="nucleotide sequence ID" value="NZ_CATXVX010000009.1"/>
</dbReference>
<dbReference type="PANTHER" id="PTHR45453:SF2">
    <property type="entry name" value="HISTIDINE KINASE"/>
    <property type="match status" value="1"/>
</dbReference>
<evidence type="ECO:0000256" key="4">
    <source>
        <dbReference type="ARBA" id="ARBA00022475"/>
    </source>
</evidence>
<accession>A0A174B6U7</accession>
<dbReference type="InterPro" id="IPR036890">
    <property type="entry name" value="HATPase_C_sf"/>
</dbReference>
<evidence type="ECO:0000256" key="8">
    <source>
        <dbReference type="ARBA" id="ARBA00022989"/>
    </source>
</evidence>
<dbReference type="EMBL" id="RCYR01000012">
    <property type="protein sequence ID" value="RYS80132.1"/>
    <property type="molecule type" value="Genomic_DNA"/>
</dbReference>
<comment type="catalytic activity">
    <reaction evidence="1">
        <text>ATP + protein L-histidine = ADP + protein N-phospho-L-histidine.</text>
        <dbReference type="EC" id="2.7.13.3"/>
    </reaction>
</comment>
<name>A0A174B6U7_9FIRM</name>
<sequence length="330" mass="38105">MKRFLGYLYDCRYMWIWFILSGGAFVLCFALYEVELKAAVYPVLLSAVFGILFFVLGYLRREKKYKRLFQISETGGIVSESLPKPDCMTEREYQKILLRSEEEYRKQREEWQAARKDMNDYYATWVHQIKAPIAVMRVLLQQEDTPINRELTGELFRVEQYVEMALCYVRLGEGASDLVIKEYPLDDMIRKAIRKYAGQLIRRKLRVIYEGTDICVLTDEKWLVFIIEQLLSNAVKYTVSGNVTITVDREKKQLSISDTGIGISPEDLPRIFEKGYTGYNGRLDKKSTGIGLYLCRTAADKLGHKLTAQSTVGKGSSFTIDLSSYPLEVE</sequence>
<dbReference type="Proteomes" id="UP000292665">
    <property type="component" value="Unassembled WGS sequence"/>
</dbReference>
<evidence type="ECO:0000313" key="14">
    <source>
        <dbReference type="EMBL" id="RYS80132.1"/>
    </source>
</evidence>
<reference evidence="13 15" key="1">
    <citation type="submission" date="2015-09" db="EMBL/GenBank/DDBJ databases">
        <authorList>
            <consortium name="Pathogen Informatics"/>
        </authorList>
    </citation>
    <scope>NUCLEOTIDE SEQUENCE [LARGE SCALE GENOMIC DNA]</scope>
    <source>
        <strain evidence="13 15">2789STDY5834841</strain>
    </source>
</reference>
<dbReference type="GO" id="GO:0016036">
    <property type="term" value="P:cellular response to phosphate starvation"/>
    <property type="evidence" value="ECO:0007669"/>
    <property type="project" value="TreeGrafter"/>
</dbReference>
<proteinExistence type="predicted"/>
<evidence type="ECO:0000256" key="2">
    <source>
        <dbReference type="ARBA" id="ARBA00004651"/>
    </source>
</evidence>
<evidence type="ECO:0000259" key="12">
    <source>
        <dbReference type="PROSITE" id="PS50109"/>
    </source>
</evidence>
<protein>
    <recommendedName>
        <fullName evidence="3">histidine kinase</fullName>
        <ecNumber evidence="3">2.7.13.3</ecNumber>
    </recommendedName>
</protein>
<keyword evidence="8 11" id="KW-1133">Transmembrane helix</keyword>
<dbReference type="SUPFAM" id="SSF55874">
    <property type="entry name" value="ATPase domain of HSP90 chaperone/DNA topoisomerase II/histidine kinase"/>
    <property type="match status" value="1"/>
</dbReference>
<dbReference type="Gene3D" id="3.30.565.10">
    <property type="entry name" value="Histidine kinase-like ATPase, C-terminal domain"/>
    <property type="match status" value="1"/>
</dbReference>
<evidence type="ECO:0000256" key="5">
    <source>
        <dbReference type="ARBA" id="ARBA00022679"/>
    </source>
</evidence>
<keyword evidence="4" id="KW-1003">Cell membrane</keyword>
<dbReference type="InterPro" id="IPR005467">
    <property type="entry name" value="His_kinase_dom"/>
</dbReference>
<evidence type="ECO:0000256" key="3">
    <source>
        <dbReference type="ARBA" id="ARBA00012438"/>
    </source>
</evidence>
<dbReference type="SMART" id="SM00387">
    <property type="entry name" value="HATPase_c"/>
    <property type="match status" value="1"/>
</dbReference>
<feature type="transmembrane region" description="Helical" evidence="11">
    <location>
        <begin position="12"/>
        <end position="32"/>
    </location>
</feature>
<evidence type="ECO:0000256" key="6">
    <source>
        <dbReference type="ARBA" id="ARBA00022692"/>
    </source>
</evidence>
<dbReference type="PRINTS" id="PR00344">
    <property type="entry name" value="BCTRLSENSOR"/>
</dbReference>
<evidence type="ECO:0000256" key="7">
    <source>
        <dbReference type="ARBA" id="ARBA00022777"/>
    </source>
</evidence>
<dbReference type="GeneID" id="97329984"/>
<dbReference type="Pfam" id="PF02518">
    <property type="entry name" value="HATPase_c"/>
    <property type="match status" value="1"/>
</dbReference>
<keyword evidence="9" id="KW-0902">Two-component regulatory system</keyword>
<gene>
    <name evidence="13" type="primary">graS_1</name>
    <name evidence="14" type="ORF">EAI93_07585</name>
    <name evidence="13" type="ORF">ERS852456_01237</name>
</gene>
<keyword evidence="10 11" id="KW-0472">Membrane</keyword>
<dbReference type="InterPro" id="IPR004358">
    <property type="entry name" value="Sig_transdc_His_kin-like_C"/>
</dbReference>
<dbReference type="EMBL" id="CYZO01000013">
    <property type="protein sequence ID" value="CUN95355.1"/>
    <property type="molecule type" value="Genomic_DNA"/>
</dbReference>
<evidence type="ECO:0000256" key="11">
    <source>
        <dbReference type="SAM" id="Phobius"/>
    </source>
</evidence>
<evidence type="ECO:0000256" key="9">
    <source>
        <dbReference type="ARBA" id="ARBA00023012"/>
    </source>
</evidence>
<reference evidence="14 16" key="2">
    <citation type="journal article" date="2019" name="Science, e1252229">
        <title>Invertible promoters mediate bacterial phase variation, antibiotic resistance, and host adaptation in the gut.</title>
        <authorList>
            <person name="Jiang X."/>
            <person name="Hall A.B."/>
            <person name="Arthur T.D."/>
            <person name="Plichta D.R."/>
            <person name="Covington C.T."/>
            <person name="Poyet M."/>
            <person name="Crothers J."/>
            <person name="Moses P.L."/>
            <person name="Tolonen A.C."/>
            <person name="Vlamakis H."/>
            <person name="Alm E.J."/>
            <person name="Xavier R.J."/>
        </authorList>
    </citation>
    <scope>NUCLEOTIDE SEQUENCE [LARGE SCALE GENOMIC DNA]</scope>
    <source>
        <strain evidence="14">Aa_0143</strain>
        <strain evidence="16">aa_0143</strain>
    </source>
</reference>
<dbReference type="PROSITE" id="PS50109">
    <property type="entry name" value="HIS_KIN"/>
    <property type="match status" value="1"/>
</dbReference>
<evidence type="ECO:0000256" key="1">
    <source>
        <dbReference type="ARBA" id="ARBA00000085"/>
    </source>
</evidence>
<keyword evidence="6 11" id="KW-0812">Transmembrane</keyword>
<dbReference type="PANTHER" id="PTHR45453">
    <property type="entry name" value="PHOSPHATE REGULON SENSOR PROTEIN PHOR"/>
    <property type="match status" value="1"/>
</dbReference>
<dbReference type="GO" id="GO:0005886">
    <property type="term" value="C:plasma membrane"/>
    <property type="evidence" value="ECO:0007669"/>
    <property type="project" value="UniProtKB-SubCell"/>
</dbReference>
<dbReference type="GO" id="GO:0004721">
    <property type="term" value="F:phosphoprotein phosphatase activity"/>
    <property type="evidence" value="ECO:0007669"/>
    <property type="project" value="TreeGrafter"/>
</dbReference>
<keyword evidence="5 13" id="KW-0808">Transferase</keyword>
<evidence type="ECO:0000313" key="16">
    <source>
        <dbReference type="Proteomes" id="UP000292665"/>
    </source>
</evidence>
<dbReference type="Proteomes" id="UP000095787">
    <property type="component" value="Unassembled WGS sequence"/>
</dbReference>
<feature type="domain" description="Histidine kinase" evidence="12">
    <location>
        <begin position="124"/>
        <end position="326"/>
    </location>
</feature>